<keyword evidence="3" id="KW-1185">Reference proteome</keyword>
<evidence type="ECO:0000313" key="3">
    <source>
        <dbReference type="Proteomes" id="UP000324222"/>
    </source>
</evidence>
<proteinExistence type="predicted"/>
<comment type="caution">
    <text evidence="2">The sequence shown here is derived from an EMBL/GenBank/DDBJ whole genome shotgun (WGS) entry which is preliminary data.</text>
</comment>
<evidence type="ECO:0000256" key="1">
    <source>
        <dbReference type="SAM" id="Phobius"/>
    </source>
</evidence>
<keyword evidence="1" id="KW-1133">Transmembrane helix</keyword>
<reference evidence="2 3" key="1">
    <citation type="submission" date="2019-05" db="EMBL/GenBank/DDBJ databases">
        <title>Another draft genome of Portunus trituberculatus and its Hox gene families provides insights of decapod evolution.</title>
        <authorList>
            <person name="Jeong J.-H."/>
            <person name="Song I."/>
            <person name="Kim S."/>
            <person name="Choi T."/>
            <person name="Kim D."/>
            <person name="Ryu S."/>
            <person name="Kim W."/>
        </authorList>
    </citation>
    <scope>NUCLEOTIDE SEQUENCE [LARGE SCALE GENOMIC DNA]</scope>
    <source>
        <tissue evidence="2">Muscle</tissue>
    </source>
</reference>
<sequence>MKAVCSVPLDLQKPATKKKGVNKSSCLAIIYLHVILSILNCENCLLVITLVVQEGR</sequence>
<evidence type="ECO:0000313" key="2">
    <source>
        <dbReference type="EMBL" id="MPC16475.1"/>
    </source>
</evidence>
<accession>A0A5B7D4X5</accession>
<dbReference type="AlphaFoldDB" id="A0A5B7D4X5"/>
<dbReference type="EMBL" id="VSRR010000509">
    <property type="protein sequence ID" value="MPC16475.1"/>
    <property type="molecule type" value="Genomic_DNA"/>
</dbReference>
<dbReference type="Proteomes" id="UP000324222">
    <property type="component" value="Unassembled WGS sequence"/>
</dbReference>
<organism evidence="2 3">
    <name type="scientific">Portunus trituberculatus</name>
    <name type="common">Swimming crab</name>
    <name type="synonym">Neptunus trituberculatus</name>
    <dbReference type="NCBI Taxonomy" id="210409"/>
    <lineage>
        <taxon>Eukaryota</taxon>
        <taxon>Metazoa</taxon>
        <taxon>Ecdysozoa</taxon>
        <taxon>Arthropoda</taxon>
        <taxon>Crustacea</taxon>
        <taxon>Multicrustacea</taxon>
        <taxon>Malacostraca</taxon>
        <taxon>Eumalacostraca</taxon>
        <taxon>Eucarida</taxon>
        <taxon>Decapoda</taxon>
        <taxon>Pleocyemata</taxon>
        <taxon>Brachyura</taxon>
        <taxon>Eubrachyura</taxon>
        <taxon>Portunoidea</taxon>
        <taxon>Portunidae</taxon>
        <taxon>Portuninae</taxon>
        <taxon>Portunus</taxon>
    </lineage>
</organism>
<keyword evidence="1" id="KW-0812">Transmembrane</keyword>
<gene>
    <name evidence="2" type="ORF">E2C01_009299</name>
</gene>
<feature type="transmembrane region" description="Helical" evidence="1">
    <location>
        <begin position="28"/>
        <end position="52"/>
    </location>
</feature>
<name>A0A5B7D4X5_PORTR</name>
<protein>
    <submittedName>
        <fullName evidence="2">Uncharacterized protein</fullName>
    </submittedName>
</protein>
<keyword evidence="1" id="KW-0472">Membrane</keyword>